<evidence type="ECO:0000313" key="3">
    <source>
        <dbReference type="Proteomes" id="UP001497497"/>
    </source>
</evidence>
<gene>
    <name evidence="2" type="ORF">GSLYS_00022035001</name>
</gene>
<accession>A0AAV2IQ61</accession>
<proteinExistence type="predicted"/>
<evidence type="ECO:0000256" key="1">
    <source>
        <dbReference type="SAM" id="SignalP"/>
    </source>
</evidence>
<dbReference type="EMBL" id="CAXITT010001595">
    <property type="protein sequence ID" value="CAL1548718.1"/>
    <property type="molecule type" value="Genomic_DNA"/>
</dbReference>
<reference evidence="2 3" key="1">
    <citation type="submission" date="2024-04" db="EMBL/GenBank/DDBJ databases">
        <authorList>
            <consortium name="Genoscope - CEA"/>
            <person name="William W."/>
        </authorList>
    </citation>
    <scope>NUCLEOTIDE SEQUENCE [LARGE SCALE GENOMIC DNA]</scope>
</reference>
<dbReference type="Proteomes" id="UP001497497">
    <property type="component" value="Unassembled WGS sequence"/>
</dbReference>
<keyword evidence="3" id="KW-1185">Reference proteome</keyword>
<dbReference type="AlphaFoldDB" id="A0AAV2IQ61"/>
<feature type="chain" id="PRO_5043875515" evidence="1">
    <location>
        <begin position="37"/>
        <end position="299"/>
    </location>
</feature>
<evidence type="ECO:0000313" key="2">
    <source>
        <dbReference type="EMBL" id="CAL1548718.1"/>
    </source>
</evidence>
<keyword evidence="1" id="KW-0732">Signal</keyword>
<organism evidence="2 3">
    <name type="scientific">Lymnaea stagnalis</name>
    <name type="common">Great pond snail</name>
    <name type="synonym">Helix stagnalis</name>
    <dbReference type="NCBI Taxonomy" id="6523"/>
    <lineage>
        <taxon>Eukaryota</taxon>
        <taxon>Metazoa</taxon>
        <taxon>Spiralia</taxon>
        <taxon>Lophotrochozoa</taxon>
        <taxon>Mollusca</taxon>
        <taxon>Gastropoda</taxon>
        <taxon>Heterobranchia</taxon>
        <taxon>Euthyneura</taxon>
        <taxon>Panpulmonata</taxon>
        <taxon>Hygrophila</taxon>
        <taxon>Lymnaeoidea</taxon>
        <taxon>Lymnaeidae</taxon>
        <taxon>Lymnaea</taxon>
    </lineage>
</organism>
<name>A0AAV2IQ61_LYMST</name>
<feature type="signal peptide" evidence="1">
    <location>
        <begin position="1"/>
        <end position="36"/>
    </location>
</feature>
<sequence>MALMRRGSVAEARTVLILQWLLVLLMLLVMCAEVQSYPHLFYPDANQPWNNYATGKLMYNGTGYTPTCGWKVILSSSYPMCDIKMYDSTWVKLDEYKFLISSTNLWPNPVGHTSSMELNGRFGSTWPSVIANWYCVCNASTSGYCESAPYETVSPTNATPSAVLCPATTAGPTTPAATTVTTTTTTTTAATTIPRTPSSMPSLTVEDVYSSASSYEALQTNVKKFESLCYVGSRYTTIAWIYHLVDCCTLCCTYTTCEGVNFREASNECDLIFENLHQDSSSSMGTVAECTFWKVTYRS</sequence>
<protein>
    <submittedName>
        <fullName evidence="2">Uncharacterized protein</fullName>
    </submittedName>
</protein>
<comment type="caution">
    <text evidence="2">The sequence shown here is derived from an EMBL/GenBank/DDBJ whole genome shotgun (WGS) entry which is preliminary data.</text>
</comment>